<dbReference type="OrthoDB" id="5517728at2759"/>
<name>A0A1R2B186_9CILI</name>
<dbReference type="PANTHER" id="PTHR33459">
    <property type="entry name" value="DD-GDCA PROTEIN"/>
    <property type="match status" value="1"/>
</dbReference>
<accession>A0A1R2B186</accession>
<sequence length="1277" mass="139023">MWHIFLPSLVASAVTCPTFSCGATNSSESTCESYSNNHYIVSPCEIGLECLFVPSNYSNCQYPPLGTKYPGDYCFSNLDCISGTCKSGKCQGSTGNCKTSADCAPLLYCGPSTFGSSCQSQESVGKTCKTNDQCSNSELCDNSKCVKMFSLSNNAVTYTIWSIGLAPLCDSGYAKNNSNVFTCSEAPMSVSANLEPCPASGVCSSVQNVSTKPCVCAYNGEAYCPMFEGDNGVQSMINKWELLFNYSEGNCSSVNPWSFDCFYALGGTAFNLYLSWAETAYQYLNNTWVLSNNAPYCVENTFLQSYYNILANIESSSTSWSYCPVYVCTDYTTNWSANQCINYNMRNVNNMVKPIYEVASCTSGNTCGVPNASNSTCSATPSITNKMPGDYCASNSECSSSLCVNSRCVGQALGDSCVKYSCNPGLFCNSTSKLCQTNIENYDNCTSSNQCNTYSYCLFGQCIPQYSLSIGEKTLLETPINAYGLSVYCETGFAVKNQTTGNSYCAEAPVSNFTTCNLGQLCYDTTGNYSKACECGYDGNGYCPEFEGDYSLTRAIYYIKKLQNYNFQCESTSGANDNCLENVPGLLYYYYKYYVHYSDYISPAFYIDERTCIVDTFTTEYWKAKNYSPPSSGSCSEYTCSDIESTIGTCQTFSNTTGIDEYIITPCEFGLVCEPVLYEDQTCSSLGYYTRLPGEYCQNDYDCFTVNCQNNACVGLSVGSACTTTRQAAPGTYCTTGGYIVASLNINSKCSSTLQCQNFLLCDGSLCLQYFSLPIGAATDNVDSDGYAPACASAYAVRNITNFVCASPPLSKYDGYIEVCPSIGSCISSNGLNYKSCSCAYDGEQYCPQFEGDEFVQNIVPLFNLIANYSTSNCNSLVPTSYACFALSDNVTLSYYLRWSYLNYQYNYGTWQTQYDAPECIYTTFLLDYSLTALQMFGNSSSLFTCPIYTCSSYTSGWSTNQCIYNSENVYYSALFTVNEIASCPTGYICEPSGNSNSTCVKNVTQGLLPGQYCTNTSECYGNYECSSNRCKGLADGSSCATGYCDVGLYCNATDKVCKSTVSTGKSCVADNQCGVYAVCFNKACVKYYSLSNGKTGRVDSGDTYGYSSVCSSGFAATFAGPEVLCTEAPMSAGKVGASCNPGDACMSTMNSYVKTCQCGFDGNSYCPSFEGDFYLQQAIINFKKLQSSSINCGADVGIDSLCVWDSSSMLGAYYNYYSNITVYQDIKYLVGKHESCVKTSYMSKYIVAIDYVQKHSPSHSWATIIAVGISWLALSF</sequence>
<evidence type="ECO:0000313" key="2">
    <source>
        <dbReference type="EMBL" id="OMJ70370.1"/>
    </source>
</evidence>
<gene>
    <name evidence="2" type="ORF">SteCoe_31662</name>
</gene>
<dbReference type="InterPro" id="IPR052326">
    <property type="entry name" value="Diff-Dev_Assoc_Protein"/>
</dbReference>
<evidence type="ECO:0000256" key="1">
    <source>
        <dbReference type="SAM" id="SignalP"/>
    </source>
</evidence>
<feature type="chain" id="PRO_5012458408" description="EGF-like domain-containing protein" evidence="1">
    <location>
        <begin position="16"/>
        <end position="1277"/>
    </location>
</feature>
<protein>
    <recommendedName>
        <fullName evidence="4">EGF-like domain-containing protein</fullName>
    </recommendedName>
</protein>
<evidence type="ECO:0008006" key="4">
    <source>
        <dbReference type="Google" id="ProtNLM"/>
    </source>
</evidence>
<proteinExistence type="predicted"/>
<keyword evidence="3" id="KW-1185">Reference proteome</keyword>
<reference evidence="2 3" key="1">
    <citation type="submission" date="2016-11" db="EMBL/GenBank/DDBJ databases">
        <title>The macronuclear genome of Stentor coeruleus: a giant cell with tiny introns.</title>
        <authorList>
            <person name="Slabodnick M."/>
            <person name="Ruby J.G."/>
            <person name="Reiff S.B."/>
            <person name="Swart E.C."/>
            <person name="Gosai S."/>
            <person name="Prabakaran S."/>
            <person name="Witkowska E."/>
            <person name="Larue G.E."/>
            <person name="Fisher S."/>
            <person name="Freeman R.M."/>
            <person name="Gunawardena J."/>
            <person name="Chu W."/>
            <person name="Stover N.A."/>
            <person name="Gregory B.D."/>
            <person name="Nowacki M."/>
            <person name="Derisi J."/>
            <person name="Roy S.W."/>
            <person name="Marshall W.F."/>
            <person name="Sood P."/>
        </authorList>
    </citation>
    <scope>NUCLEOTIDE SEQUENCE [LARGE SCALE GENOMIC DNA]</scope>
    <source>
        <strain evidence="2">WM001</strain>
    </source>
</reference>
<comment type="caution">
    <text evidence="2">The sequence shown here is derived from an EMBL/GenBank/DDBJ whole genome shotgun (WGS) entry which is preliminary data.</text>
</comment>
<keyword evidence="1" id="KW-0732">Signal</keyword>
<dbReference type="Proteomes" id="UP000187209">
    <property type="component" value="Unassembled WGS sequence"/>
</dbReference>
<feature type="signal peptide" evidence="1">
    <location>
        <begin position="1"/>
        <end position="15"/>
    </location>
</feature>
<dbReference type="PANTHER" id="PTHR33459:SF7">
    <property type="entry name" value="DD-GDCA PROTEIN"/>
    <property type="match status" value="1"/>
</dbReference>
<evidence type="ECO:0000313" key="3">
    <source>
        <dbReference type="Proteomes" id="UP000187209"/>
    </source>
</evidence>
<organism evidence="2 3">
    <name type="scientific">Stentor coeruleus</name>
    <dbReference type="NCBI Taxonomy" id="5963"/>
    <lineage>
        <taxon>Eukaryota</taxon>
        <taxon>Sar</taxon>
        <taxon>Alveolata</taxon>
        <taxon>Ciliophora</taxon>
        <taxon>Postciliodesmatophora</taxon>
        <taxon>Heterotrichea</taxon>
        <taxon>Heterotrichida</taxon>
        <taxon>Stentoridae</taxon>
        <taxon>Stentor</taxon>
    </lineage>
</organism>
<dbReference type="AlphaFoldDB" id="A0A1R2B186"/>
<dbReference type="EMBL" id="MPUH01001094">
    <property type="protein sequence ID" value="OMJ70370.1"/>
    <property type="molecule type" value="Genomic_DNA"/>
</dbReference>